<organism evidence="1 2">
    <name type="scientific">Danio rerio</name>
    <name type="common">Zebrafish</name>
    <name type="synonym">Brachydanio rerio</name>
    <dbReference type="NCBI Taxonomy" id="7955"/>
    <lineage>
        <taxon>Eukaryota</taxon>
        <taxon>Metazoa</taxon>
        <taxon>Chordata</taxon>
        <taxon>Craniata</taxon>
        <taxon>Vertebrata</taxon>
        <taxon>Euteleostomi</taxon>
        <taxon>Actinopterygii</taxon>
        <taxon>Neopterygii</taxon>
        <taxon>Teleostei</taxon>
        <taxon>Ostariophysi</taxon>
        <taxon>Cypriniformes</taxon>
        <taxon>Danionidae</taxon>
        <taxon>Danioninae</taxon>
        <taxon>Danio</taxon>
    </lineage>
</organism>
<gene>
    <name evidence="2" type="primary">LOC101886669</name>
</gene>
<name>A0AC58I1G2_DANRE</name>
<accession>A0AC58I1G2</accession>
<sequence>MSEGQDDKSDRYSGCTEFAVDEVTACAKEETKRNFCWTVMDPSLKMRLSQLEMVPHLQIQQRNQRSLLRLDNTKNHPKEARILKNCSRLARTCRNRTEQRDLHKTSEEGGLWRRSRPWRRQ</sequence>
<dbReference type="Proteomes" id="UP000000437">
    <property type="component" value="Chromosome 19"/>
</dbReference>
<proteinExistence type="predicted"/>
<reference evidence="2" key="1">
    <citation type="submission" date="2025-08" db="UniProtKB">
        <authorList>
            <consortium name="RefSeq"/>
        </authorList>
    </citation>
    <scope>IDENTIFICATION</scope>
    <source>
        <strain evidence="2">Tuebingen</strain>
        <tissue evidence="2">Fibroblasts and whole tissue</tissue>
    </source>
</reference>
<keyword evidence="1" id="KW-1185">Reference proteome</keyword>
<evidence type="ECO:0000313" key="1">
    <source>
        <dbReference type="Proteomes" id="UP000000437"/>
    </source>
</evidence>
<dbReference type="RefSeq" id="XP_073788085.1">
    <property type="nucleotide sequence ID" value="XM_073931984.1"/>
</dbReference>
<evidence type="ECO:0000313" key="2">
    <source>
        <dbReference type="RefSeq" id="XP_073788085.1"/>
    </source>
</evidence>
<protein>
    <submittedName>
        <fullName evidence="2">Uncharacterized protein isoform X2</fullName>
    </submittedName>
</protein>